<organism evidence="2 3">
    <name type="scientific">Macrococcus armenti</name>
    <dbReference type="NCBI Taxonomy" id="2875764"/>
    <lineage>
        <taxon>Bacteria</taxon>
        <taxon>Bacillati</taxon>
        <taxon>Bacillota</taxon>
        <taxon>Bacilli</taxon>
        <taxon>Bacillales</taxon>
        <taxon>Staphylococcaceae</taxon>
        <taxon>Macrococcus</taxon>
    </lineage>
</organism>
<protein>
    <submittedName>
        <fullName evidence="2">Uncharacterized protein</fullName>
    </submittedName>
</protein>
<keyword evidence="1" id="KW-1133">Transmembrane helix</keyword>
<dbReference type="EMBL" id="CP094348">
    <property type="protein sequence ID" value="UOB19529.1"/>
    <property type="molecule type" value="Genomic_DNA"/>
</dbReference>
<feature type="transmembrane region" description="Helical" evidence="1">
    <location>
        <begin position="9"/>
        <end position="27"/>
    </location>
</feature>
<evidence type="ECO:0000256" key="1">
    <source>
        <dbReference type="SAM" id="Phobius"/>
    </source>
</evidence>
<keyword evidence="1" id="KW-0472">Membrane</keyword>
<proteinExistence type="predicted"/>
<sequence length="73" mass="8391">MTIRISKEFMLYFVLFIMIAVFTILYIEQSKAIYYNDAPGFTEQIGEQDQTELPHSDVYHDPVSNGEVLGVVN</sequence>
<reference evidence="2" key="1">
    <citation type="submission" date="2022-03" db="EMBL/GenBank/DDBJ databases">
        <authorList>
            <person name="Vrbovska V."/>
            <person name="Kovarovic V."/>
            <person name="Botka T."/>
            <person name="Pantucek R."/>
        </authorList>
    </citation>
    <scope>NUCLEOTIDE SEQUENCE</scope>
    <source>
        <strain evidence="2">CCM 2609</strain>
    </source>
</reference>
<gene>
    <name evidence="2" type="ORF">MRZ06_05570</name>
</gene>
<accession>A0ABY3ZU69</accession>
<keyword evidence="3" id="KW-1185">Reference proteome</keyword>
<keyword evidence="1" id="KW-0812">Transmembrane</keyword>
<evidence type="ECO:0000313" key="3">
    <source>
        <dbReference type="Proteomes" id="UP000830343"/>
    </source>
</evidence>
<dbReference type="RefSeq" id="WP_243364948.1">
    <property type="nucleotide sequence ID" value="NZ_CP094348.1"/>
</dbReference>
<name>A0ABY3ZU69_9STAP</name>
<reference evidence="2" key="2">
    <citation type="submission" date="2022-04" db="EMBL/GenBank/DDBJ databases">
        <title>Antimicrobial genetic elements in methicillin-resistant Macrococcus armenti.</title>
        <authorList>
            <person name="Keller J.E."/>
            <person name="Schwendener S."/>
            <person name="Pantucek R."/>
            <person name="Perreten V."/>
        </authorList>
    </citation>
    <scope>NUCLEOTIDE SEQUENCE</scope>
    <source>
        <strain evidence="2">CCM 2609</strain>
    </source>
</reference>
<evidence type="ECO:0000313" key="2">
    <source>
        <dbReference type="EMBL" id="UOB19529.1"/>
    </source>
</evidence>
<dbReference type="Proteomes" id="UP000830343">
    <property type="component" value="Chromosome"/>
</dbReference>